<evidence type="ECO:0000256" key="8">
    <source>
        <dbReference type="ARBA" id="ARBA00023125"/>
    </source>
</evidence>
<dbReference type="Proteomes" id="UP001183006">
    <property type="component" value="Chromosome"/>
</dbReference>
<keyword evidence="3" id="KW-0235">DNA replication</keyword>
<dbReference type="Pfam" id="PF17207">
    <property type="entry name" value="MCM_OB"/>
    <property type="match status" value="1"/>
</dbReference>
<evidence type="ECO:0000256" key="1">
    <source>
        <dbReference type="ARBA" id="ARBA00008010"/>
    </source>
</evidence>
<keyword evidence="6" id="KW-0347">Helicase</keyword>
<dbReference type="SUPFAM" id="SSF50249">
    <property type="entry name" value="Nucleic acid-binding proteins"/>
    <property type="match status" value="1"/>
</dbReference>
<dbReference type="GO" id="GO:0017116">
    <property type="term" value="F:single-stranded DNA helicase activity"/>
    <property type="evidence" value="ECO:0007669"/>
    <property type="project" value="TreeGrafter"/>
</dbReference>
<sequence>MMGETVQELIEVPIGEIQAKHLSKSITVKGQIVEVGNIQPKIKKAIFRCEACETNIEIPQSTSKELLTPQICSNETCGRSNCFELLIDESDIIDYRWIRIGKILDNYGSVDTNNSLFVEIEGDLVTEPIMDAIVSITGEVKTSLKGKTNSRTKIGDYILYATAIEKVTQNELKPSLKKPEIRKANPNKVKMIEILKEMKDSKNSHRLLLEDVYTTTQMHDISKIEVDELMVELERRGDICRTGKDLIVIM</sequence>
<dbReference type="RefSeq" id="WP_309308919.1">
    <property type="nucleotide sequence ID" value="NZ_CP133594.1"/>
</dbReference>
<dbReference type="InterPro" id="IPR012340">
    <property type="entry name" value="NA-bd_OB-fold"/>
</dbReference>
<accession>A0AA51YJN2</accession>
<keyword evidence="4" id="KW-0547">Nucleotide-binding</keyword>
<evidence type="ECO:0000313" key="10">
    <source>
        <dbReference type="EMBL" id="WMW22805.1"/>
    </source>
</evidence>
<dbReference type="PANTHER" id="PTHR11630">
    <property type="entry name" value="DNA REPLICATION LICENSING FACTOR MCM FAMILY MEMBER"/>
    <property type="match status" value="1"/>
</dbReference>
<dbReference type="KEGG" id="mmav:RE476_02985"/>
<dbReference type="GO" id="GO:0003697">
    <property type="term" value="F:single-stranded DNA binding"/>
    <property type="evidence" value="ECO:0007669"/>
    <property type="project" value="TreeGrafter"/>
</dbReference>
<keyword evidence="11" id="KW-1185">Reference proteome</keyword>
<evidence type="ECO:0000256" key="7">
    <source>
        <dbReference type="ARBA" id="ARBA00022840"/>
    </source>
</evidence>
<comment type="similarity">
    <text evidence="1">Belongs to the MCM family.</text>
</comment>
<keyword evidence="8" id="KW-0238">DNA-binding</keyword>
<reference evidence="10" key="1">
    <citation type="submission" date="2023-08" db="EMBL/GenBank/DDBJ databases">
        <title>Methanolobus mangrovi sp. nov. and Methanolobus sediminis sp. nov, two novel methylotrophic methanogens isolated from mangrove sediments in China.</title>
        <authorList>
            <person name="Zhou J."/>
        </authorList>
    </citation>
    <scope>NUCLEOTIDE SEQUENCE</scope>
    <source>
        <strain evidence="10">FTZ2</strain>
    </source>
</reference>
<dbReference type="Gene3D" id="2.40.50.140">
    <property type="entry name" value="Nucleic acid-binding proteins"/>
    <property type="match status" value="1"/>
</dbReference>
<dbReference type="GO" id="GO:0005524">
    <property type="term" value="F:ATP binding"/>
    <property type="evidence" value="ECO:0007669"/>
    <property type="project" value="UniProtKB-KW"/>
</dbReference>
<dbReference type="EMBL" id="CP133594">
    <property type="protein sequence ID" value="WMW22805.1"/>
    <property type="molecule type" value="Genomic_DNA"/>
</dbReference>
<dbReference type="AlphaFoldDB" id="A0AA51YJN2"/>
<dbReference type="PANTHER" id="PTHR11630:SF66">
    <property type="entry name" value="DNA REPLICATION LICENSING FACTOR MCM4"/>
    <property type="match status" value="1"/>
</dbReference>
<evidence type="ECO:0000259" key="9">
    <source>
        <dbReference type="Pfam" id="PF17207"/>
    </source>
</evidence>
<evidence type="ECO:0000256" key="3">
    <source>
        <dbReference type="ARBA" id="ARBA00022705"/>
    </source>
</evidence>
<keyword evidence="7" id="KW-0067">ATP-binding</keyword>
<evidence type="ECO:0000256" key="2">
    <source>
        <dbReference type="ARBA" id="ARBA00012551"/>
    </source>
</evidence>
<dbReference type="GeneID" id="84229072"/>
<dbReference type="EC" id="3.6.4.12" evidence="2"/>
<evidence type="ECO:0000313" key="11">
    <source>
        <dbReference type="Proteomes" id="UP001183006"/>
    </source>
</evidence>
<dbReference type="GO" id="GO:0006260">
    <property type="term" value="P:DNA replication"/>
    <property type="evidence" value="ECO:0007669"/>
    <property type="project" value="UniProtKB-KW"/>
</dbReference>
<organism evidence="10 11">
    <name type="scientific">Methanolobus mangrovi</name>
    <dbReference type="NCBI Taxonomy" id="3072977"/>
    <lineage>
        <taxon>Archaea</taxon>
        <taxon>Methanobacteriati</taxon>
        <taxon>Methanobacteriota</taxon>
        <taxon>Stenosarchaea group</taxon>
        <taxon>Methanomicrobia</taxon>
        <taxon>Methanosarcinales</taxon>
        <taxon>Methanosarcinaceae</taxon>
        <taxon>Methanolobus</taxon>
    </lineage>
</organism>
<dbReference type="GO" id="GO:0042555">
    <property type="term" value="C:MCM complex"/>
    <property type="evidence" value="ECO:0007669"/>
    <property type="project" value="TreeGrafter"/>
</dbReference>
<dbReference type="Gene3D" id="2.20.28.10">
    <property type="match status" value="1"/>
</dbReference>
<gene>
    <name evidence="10" type="ORF">RE476_02985</name>
</gene>
<evidence type="ECO:0000256" key="6">
    <source>
        <dbReference type="ARBA" id="ARBA00022806"/>
    </source>
</evidence>
<protein>
    <recommendedName>
        <fullName evidence="2">DNA helicase</fullName>
        <ecNumber evidence="2">3.6.4.12</ecNumber>
    </recommendedName>
</protein>
<evidence type="ECO:0000256" key="4">
    <source>
        <dbReference type="ARBA" id="ARBA00022741"/>
    </source>
</evidence>
<dbReference type="InterPro" id="IPR033762">
    <property type="entry name" value="MCM_OB"/>
</dbReference>
<evidence type="ECO:0000256" key="5">
    <source>
        <dbReference type="ARBA" id="ARBA00022801"/>
    </source>
</evidence>
<feature type="domain" description="MCM OB" evidence="9">
    <location>
        <begin position="16"/>
        <end position="138"/>
    </location>
</feature>
<dbReference type="FunFam" id="2.20.28.10:FF:000003">
    <property type="entry name" value="DNA helicase"/>
    <property type="match status" value="1"/>
</dbReference>
<dbReference type="GO" id="GO:0016787">
    <property type="term" value="F:hydrolase activity"/>
    <property type="evidence" value="ECO:0007669"/>
    <property type="project" value="UniProtKB-KW"/>
</dbReference>
<name>A0AA51YJN2_9EURY</name>
<keyword evidence="5" id="KW-0378">Hydrolase</keyword>
<proteinExistence type="inferred from homology"/>
<dbReference type="InterPro" id="IPR031327">
    <property type="entry name" value="MCM"/>
</dbReference>